<proteinExistence type="predicted"/>
<organism evidence="2 3">
    <name type="scientific">Oryza rufipogon</name>
    <name type="common">Brownbeard rice</name>
    <name type="synonym">Asian wild rice</name>
    <dbReference type="NCBI Taxonomy" id="4529"/>
    <lineage>
        <taxon>Eukaryota</taxon>
        <taxon>Viridiplantae</taxon>
        <taxon>Streptophyta</taxon>
        <taxon>Embryophyta</taxon>
        <taxon>Tracheophyta</taxon>
        <taxon>Spermatophyta</taxon>
        <taxon>Magnoliopsida</taxon>
        <taxon>Liliopsida</taxon>
        <taxon>Poales</taxon>
        <taxon>Poaceae</taxon>
        <taxon>BOP clade</taxon>
        <taxon>Oryzoideae</taxon>
        <taxon>Oryzeae</taxon>
        <taxon>Oryzinae</taxon>
        <taxon>Oryza</taxon>
    </lineage>
</organism>
<dbReference type="Proteomes" id="UP000008022">
    <property type="component" value="Unassembled WGS sequence"/>
</dbReference>
<dbReference type="HOGENOM" id="CLU_2282047_0_0_1"/>
<evidence type="ECO:0000256" key="1">
    <source>
        <dbReference type="SAM" id="MobiDB-lite"/>
    </source>
</evidence>
<evidence type="ECO:0000313" key="3">
    <source>
        <dbReference type="Proteomes" id="UP000008022"/>
    </source>
</evidence>
<evidence type="ECO:0008006" key="4">
    <source>
        <dbReference type="Google" id="ProtNLM"/>
    </source>
</evidence>
<sequence>MLDTRPGRATTERERDRASVLRWKGNDGVGGGVCSRVTRNRGGWWKAKGVREMAGTAQEIAQLRPAWMVAVVHLGEASPMAQKFGQRSSGEGDLPVAGGGLA</sequence>
<evidence type="ECO:0000313" key="2">
    <source>
        <dbReference type="EnsemblPlants" id="ORUFI10G21120.1"/>
    </source>
</evidence>
<protein>
    <recommendedName>
        <fullName evidence="4">DUF834 domain-containing protein</fullName>
    </recommendedName>
</protein>
<name>A0A0E0R301_ORYRU</name>
<reference evidence="3" key="1">
    <citation type="submission" date="2013-06" db="EMBL/GenBank/DDBJ databases">
        <authorList>
            <person name="Zhao Q."/>
        </authorList>
    </citation>
    <scope>NUCLEOTIDE SEQUENCE</scope>
    <source>
        <strain evidence="3">cv. W1943</strain>
    </source>
</reference>
<dbReference type="EnsemblPlants" id="ORUFI10G21120.1">
    <property type="protein sequence ID" value="ORUFI10G21120.1"/>
    <property type="gene ID" value="ORUFI10G21120"/>
</dbReference>
<accession>A0A0E0R301</accession>
<reference evidence="2" key="2">
    <citation type="submission" date="2015-06" db="UniProtKB">
        <authorList>
            <consortium name="EnsemblPlants"/>
        </authorList>
    </citation>
    <scope>IDENTIFICATION</scope>
</reference>
<feature type="region of interest" description="Disordered" evidence="1">
    <location>
        <begin position="82"/>
        <end position="102"/>
    </location>
</feature>
<dbReference type="AlphaFoldDB" id="A0A0E0R301"/>
<keyword evidence="3" id="KW-1185">Reference proteome</keyword>
<dbReference type="Gramene" id="ORUFI10G21120.1">
    <property type="protein sequence ID" value="ORUFI10G21120.1"/>
    <property type="gene ID" value="ORUFI10G21120"/>
</dbReference>